<dbReference type="EMBL" id="JAWRVI010000010">
    <property type="protein sequence ID" value="KAK4091775.1"/>
    <property type="molecule type" value="Genomic_DNA"/>
</dbReference>
<dbReference type="Proteomes" id="UP001287286">
    <property type="component" value="Unassembled WGS sequence"/>
</dbReference>
<proteinExistence type="predicted"/>
<accession>A0ABR0C6D5</accession>
<gene>
    <name evidence="2" type="ORF">Purlil1_3614</name>
</gene>
<evidence type="ECO:0000313" key="2">
    <source>
        <dbReference type="EMBL" id="KAK4091775.1"/>
    </source>
</evidence>
<reference evidence="2 3" key="1">
    <citation type="journal article" date="2024" name="Microbiol. Resour. Announc.">
        <title>Genome annotations for the ascomycete fungi Trichoderma harzianum, Trichoderma aggressivum, and Purpureocillium lilacinum.</title>
        <authorList>
            <person name="Beijen E.P.W."/>
            <person name="Ohm R.A."/>
        </authorList>
    </citation>
    <scope>NUCLEOTIDE SEQUENCE [LARGE SCALE GENOMIC DNA]</scope>
    <source>
        <strain evidence="2 3">CBS 150709</strain>
    </source>
</reference>
<evidence type="ECO:0000313" key="3">
    <source>
        <dbReference type="Proteomes" id="UP001287286"/>
    </source>
</evidence>
<organism evidence="2 3">
    <name type="scientific">Purpureocillium lilacinum</name>
    <name type="common">Paecilomyces lilacinus</name>
    <dbReference type="NCBI Taxonomy" id="33203"/>
    <lineage>
        <taxon>Eukaryota</taxon>
        <taxon>Fungi</taxon>
        <taxon>Dikarya</taxon>
        <taxon>Ascomycota</taxon>
        <taxon>Pezizomycotina</taxon>
        <taxon>Sordariomycetes</taxon>
        <taxon>Hypocreomycetidae</taxon>
        <taxon>Hypocreales</taxon>
        <taxon>Ophiocordycipitaceae</taxon>
        <taxon>Purpureocillium</taxon>
    </lineage>
</organism>
<sequence>MNPNTPGSSTNDATPVSTLGSLSSTRTARSLFGQMLVGSGMSPLGKALGQNHLAIGTKNCRWNGLASVGAWFWLSVTRIDEAIGKPPPQPSPDSTWPMVKRIYIGASDAQRGMRPGQSQMTFFDTGYGQQTQNVPHQRAQEQGPHAQTRWRCGAAAATVETQAPLPPRHLGWHLRFPSEVAQAHEAHLDIGVPAGLNTDAAAVGGQPPAKRWSATASQHSLARLASLCPAVEATAHFTCVGMAPSLDMTWAEPRQLVACPHPPRGVYCSTAWEAGRDPGSTGKRHCERQYSVSLQSVLRTAMWVCGLHPKVHTKSSLHLLYSAFASEPPKQHEYGARYCTLLTQASSSIQLLGSEAQVTAQQCASSQRAAAPTPARKSETPPGGPGPKVRTWSLASQPPRTCTLHRARSTSIPDVIWGWPDLIDAEGSLAVGRRARFGICEGTCIGPLCAWLPVEGRTSVALERTACTIIIVKQIGPHAQGV</sequence>
<name>A0ABR0C6D5_PURLI</name>
<comment type="caution">
    <text evidence="2">The sequence shown here is derived from an EMBL/GenBank/DDBJ whole genome shotgun (WGS) entry which is preliminary data.</text>
</comment>
<protein>
    <submittedName>
        <fullName evidence="2">Uncharacterized protein</fullName>
    </submittedName>
</protein>
<feature type="region of interest" description="Disordered" evidence="1">
    <location>
        <begin position="1"/>
        <end position="20"/>
    </location>
</feature>
<evidence type="ECO:0000256" key="1">
    <source>
        <dbReference type="SAM" id="MobiDB-lite"/>
    </source>
</evidence>
<keyword evidence="3" id="KW-1185">Reference proteome</keyword>
<feature type="region of interest" description="Disordered" evidence="1">
    <location>
        <begin position="363"/>
        <end position="389"/>
    </location>
</feature>